<feature type="transmembrane region" description="Helical" evidence="6">
    <location>
        <begin position="330"/>
        <end position="348"/>
    </location>
</feature>
<sequence length="490" mass="55126">MTVNRVIVIFIMAPIYVSNLGHYDYGLREMLLAITGYMGMLDLGMRTAIGRFASMYNAKNDNESLLVTYTTSLTFMIMVGCFLAILLWLCAAFWSGLITPDEGDKVKYILFLVLVGAHILFLFPLFVTESYLEGLQAYYLKNTINIITSITIAIISYIYITPANGLILLTALAAVMTLLKFFIFVVILLRPTLGRIAPSFKKFSLSRLKEMLSFSIKSFVQGASFQIETSSDRLVIGSILGPSVVPVYSVPASLINMIYDFTQTLTHAFMPLFSDLNAKQEQEKIKQIYLISSKLFVGFFIPASIAIIVVGGPFIETWMRGEFSRESMDGIILLLMLYVLIPKLNPFVSRYLTAIGWHGIFAKVAPVAAIINLGLSVWLVFEIGVIGAAFGSVIPVFFVMPIYLIYSCRHLHVSIMTYIKKVVLPVMLPSVLMLSCSLWLRMTWGLNNYSEILVCASIGAGVYFVCYWYLSMGPNERYIVLKWLRKYLSW</sequence>
<evidence type="ECO:0000256" key="2">
    <source>
        <dbReference type="ARBA" id="ARBA00022475"/>
    </source>
</evidence>
<evidence type="ECO:0000313" key="7">
    <source>
        <dbReference type="EMBL" id="MCS3904329.1"/>
    </source>
</evidence>
<comment type="caution">
    <text evidence="7">The sequence shown here is derived from an EMBL/GenBank/DDBJ whole genome shotgun (WGS) entry which is preliminary data.</text>
</comment>
<feature type="transmembrane region" description="Helical" evidence="6">
    <location>
        <begin position="106"/>
        <end position="127"/>
    </location>
</feature>
<evidence type="ECO:0000256" key="1">
    <source>
        <dbReference type="ARBA" id="ARBA00004651"/>
    </source>
</evidence>
<reference evidence="7" key="1">
    <citation type="submission" date="2022-08" db="EMBL/GenBank/DDBJ databases">
        <title>Genomic Encyclopedia of Type Strains, Phase III (KMG-III): the genomes of soil and plant-associated and newly described type strains.</title>
        <authorList>
            <person name="Whitman W."/>
        </authorList>
    </citation>
    <scope>NUCLEOTIDE SEQUENCE</scope>
    <source>
        <strain evidence="7">HMT 1</strain>
    </source>
</reference>
<dbReference type="GO" id="GO:0005886">
    <property type="term" value="C:plasma membrane"/>
    <property type="evidence" value="ECO:0007669"/>
    <property type="project" value="UniProtKB-SubCell"/>
</dbReference>
<organism evidence="7 8">
    <name type="scientific">Methylohalomonas lacus</name>
    <dbReference type="NCBI Taxonomy" id="398773"/>
    <lineage>
        <taxon>Bacteria</taxon>
        <taxon>Pseudomonadati</taxon>
        <taxon>Pseudomonadota</taxon>
        <taxon>Gammaproteobacteria</taxon>
        <taxon>Methylohalomonadales</taxon>
        <taxon>Methylohalomonadaceae</taxon>
        <taxon>Methylohalomonas</taxon>
    </lineage>
</organism>
<keyword evidence="4 6" id="KW-1133">Transmembrane helix</keyword>
<keyword evidence="5 6" id="KW-0472">Membrane</keyword>
<protein>
    <submittedName>
        <fullName evidence="7">O-antigen/teichoic acid export membrane protein</fullName>
    </submittedName>
</protein>
<keyword evidence="3 6" id="KW-0812">Transmembrane</keyword>
<feature type="transmembrane region" description="Helical" evidence="6">
    <location>
        <begin position="166"/>
        <end position="189"/>
    </location>
</feature>
<evidence type="ECO:0000313" key="8">
    <source>
        <dbReference type="Proteomes" id="UP001204445"/>
    </source>
</evidence>
<dbReference type="InterPro" id="IPR002797">
    <property type="entry name" value="Polysacc_synth"/>
</dbReference>
<evidence type="ECO:0000256" key="5">
    <source>
        <dbReference type="ARBA" id="ARBA00023136"/>
    </source>
</evidence>
<dbReference type="InterPro" id="IPR050833">
    <property type="entry name" value="Poly_Biosynth_Transport"/>
</dbReference>
<feature type="transmembrane region" description="Helical" evidence="6">
    <location>
        <begin position="452"/>
        <end position="470"/>
    </location>
</feature>
<gene>
    <name evidence="7" type="ORF">J2T55_002365</name>
</gene>
<name>A0AAE3L1N5_9GAMM</name>
<feature type="transmembrane region" description="Helical" evidence="6">
    <location>
        <begin position="31"/>
        <end position="53"/>
    </location>
</feature>
<feature type="transmembrane region" description="Helical" evidence="6">
    <location>
        <begin position="418"/>
        <end position="440"/>
    </location>
</feature>
<dbReference type="Proteomes" id="UP001204445">
    <property type="component" value="Unassembled WGS sequence"/>
</dbReference>
<keyword evidence="8" id="KW-1185">Reference proteome</keyword>
<feature type="transmembrane region" description="Helical" evidence="6">
    <location>
        <begin position="288"/>
        <end position="310"/>
    </location>
</feature>
<dbReference type="PANTHER" id="PTHR30250:SF11">
    <property type="entry name" value="O-ANTIGEN TRANSPORTER-RELATED"/>
    <property type="match status" value="1"/>
</dbReference>
<feature type="transmembrane region" description="Helical" evidence="6">
    <location>
        <begin position="65"/>
        <end position="94"/>
    </location>
</feature>
<dbReference type="Pfam" id="PF01943">
    <property type="entry name" value="Polysacc_synt"/>
    <property type="match status" value="1"/>
</dbReference>
<evidence type="ECO:0000256" key="3">
    <source>
        <dbReference type="ARBA" id="ARBA00022692"/>
    </source>
</evidence>
<dbReference type="PANTHER" id="PTHR30250">
    <property type="entry name" value="PST FAMILY PREDICTED COLANIC ACID TRANSPORTER"/>
    <property type="match status" value="1"/>
</dbReference>
<feature type="transmembrane region" description="Helical" evidence="6">
    <location>
        <begin position="360"/>
        <end position="381"/>
    </location>
</feature>
<comment type="subcellular location">
    <subcellularLocation>
        <location evidence="1">Cell membrane</location>
        <topology evidence="1">Multi-pass membrane protein</topology>
    </subcellularLocation>
</comment>
<feature type="transmembrane region" description="Helical" evidence="6">
    <location>
        <begin position="7"/>
        <end position="25"/>
    </location>
</feature>
<dbReference type="EMBL" id="JANUCT010000020">
    <property type="protein sequence ID" value="MCS3904329.1"/>
    <property type="molecule type" value="Genomic_DNA"/>
</dbReference>
<accession>A0AAE3L1N5</accession>
<feature type="transmembrane region" description="Helical" evidence="6">
    <location>
        <begin position="139"/>
        <end position="160"/>
    </location>
</feature>
<dbReference type="AlphaFoldDB" id="A0AAE3L1N5"/>
<evidence type="ECO:0000256" key="6">
    <source>
        <dbReference type="SAM" id="Phobius"/>
    </source>
</evidence>
<proteinExistence type="predicted"/>
<evidence type="ECO:0000256" key="4">
    <source>
        <dbReference type="ARBA" id="ARBA00022989"/>
    </source>
</evidence>
<feature type="transmembrane region" description="Helical" evidence="6">
    <location>
        <begin position="387"/>
        <end position="406"/>
    </location>
</feature>
<keyword evidence="2" id="KW-1003">Cell membrane</keyword>